<feature type="non-terminal residue" evidence="4">
    <location>
        <position position="1"/>
    </location>
</feature>
<dbReference type="AlphaFoldDB" id="A0A5J9T3W0"/>
<dbReference type="PANTHER" id="PTHR47926">
    <property type="entry name" value="PENTATRICOPEPTIDE REPEAT-CONTAINING PROTEIN"/>
    <property type="match status" value="1"/>
</dbReference>
<evidence type="ECO:0000313" key="5">
    <source>
        <dbReference type="Proteomes" id="UP000324897"/>
    </source>
</evidence>
<dbReference type="Gene3D" id="1.25.40.10">
    <property type="entry name" value="Tetratricopeptide repeat domain"/>
    <property type="match status" value="3"/>
</dbReference>
<evidence type="ECO:0000256" key="2">
    <source>
        <dbReference type="ARBA" id="ARBA00022946"/>
    </source>
</evidence>
<keyword evidence="2" id="KW-0809">Transit peptide</keyword>
<evidence type="ECO:0008006" key="6">
    <source>
        <dbReference type="Google" id="ProtNLM"/>
    </source>
</evidence>
<protein>
    <recommendedName>
        <fullName evidence="6">Pentacotripeptide-repeat region of PRORP domain-containing protein</fullName>
    </recommendedName>
</protein>
<gene>
    <name evidence="4" type="ORF">EJB05_48335</name>
</gene>
<dbReference type="OrthoDB" id="185373at2759"/>
<dbReference type="PANTHER" id="PTHR47926:SF436">
    <property type="entry name" value="PENTATRICOPEPTIDE REPEAT-CONTAINING PROTEIN ELI1, CHLOROPLASTIC-LIKE ISOFORM X2"/>
    <property type="match status" value="1"/>
</dbReference>
<dbReference type="FunFam" id="1.25.40.10:FF:000090">
    <property type="entry name" value="Pentatricopeptide repeat-containing protein, chloroplastic"/>
    <property type="match status" value="1"/>
</dbReference>
<evidence type="ECO:0000313" key="4">
    <source>
        <dbReference type="EMBL" id="TVU05181.1"/>
    </source>
</evidence>
<feature type="repeat" description="PPR" evidence="3">
    <location>
        <begin position="152"/>
        <end position="186"/>
    </location>
</feature>
<dbReference type="Gramene" id="TVU05181">
    <property type="protein sequence ID" value="TVU05181"/>
    <property type="gene ID" value="EJB05_48335"/>
</dbReference>
<evidence type="ECO:0000256" key="3">
    <source>
        <dbReference type="PROSITE-ProRule" id="PRU00708"/>
    </source>
</evidence>
<feature type="repeat" description="PPR" evidence="3">
    <location>
        <begin position="115"/>
        <end position="150"/>
    </location>
</feature>
<dbReference type="NCBIfam" id="TIGR00756">
    <property type="entry name" value="PPR"/>
    <property type="match status" value="3"/>
</dbReference>
<dbReference type="InterPro" id="IPR046960">
    <property type="entry name" value="PPR_At4g14850-like_plant"/>
</dbReference>
<accession>A0A5J9T3W0</accession>
<name>A0A5J9T3W0_9POAL</name>
<dbReference type="Proteomes" id="UP000324897">
    <property type="component" value="Unassembled WGS sequence"/>
</dbReference>
<dbReference type="EMBL" id="RWGY01000051">
    <property type="protein sequence ID" value="TVU05181.1"/>
    <property type="molecule type" value="Genomic_DNA"/>
</dbReference>
<sequence length="486" mass="52313">MAARGATATHHYNVLIRRAAGYRDLLLAFRVMLRAGVAPDHFTFPFALKALTKTAPHGSPPPSPQEPTLGCLHAQLAKSGHAADVYAASALVHAYASRGDAASARAAFDAAPHRNVVTWTAMIAGHVAAGEAREAVALFREAMAGSGGREINAITVAQVMAACAQCGDVESGRWVHATLRAWGVEPVLENVALATAVLDMYARCGGIRAAFQVFDAMSLRNEISWNAMVEVCSRHGGSDKVLEVFARMHAAAMKPDKVAWLSILRACTSKGDTVLGQGVHAYLEKTNGCRDVAVCTSLMDMYSKSGNAQGALQIFRCLEVKDLMAWTSMIIGLAKHGHGSDAVSLFNQMELGAAAPDHVAFLGVLIACSHAGMVDEGKKYFNSMKAIYRIKPTIKHYGCMIDLLSRAGQLVEAEGMIQLMPIQPSITIWGSMLNGCKLYGRVDIAERIERQVAEFNPQFGAIYVVLSNIYAGVGRWHAVEQTRWSM</sequence>
<organism evidence="4 5">
    <name type="scientific">Eragrostis curvula</name>
    <name type="common">weeping love grass</name>
    <dbReference type="NCBI Taxonomy" id="38414"/>
    <lineage>
        <taxon>Eukaryota</taxon>
        <taxon>Viridiplantae</taxon>
        <taxon>Streptophyta</taxon>
        <taxon>Embryophyta</taxon>
        <taxon>Tracheophyta</taxon>
        <taxon>Spermatophyta</taxon>
        <taxon>Magnoliopsida</taxon>
        <taxon>Liliopsida</taxon>
        <taxon>Poales</taxon>
        <taxon>Poaceae</taxon>
        <taxon>PACMAD clade</taxon>
        <taxon>Chloridoideae</taxon>
        <taxon>Eragrostideae</taxon>
        <taxon>Eragrostidinae</taxon>
        <taxon>Eragrostis</taxon>
    </lineage>
</organism>
<dbReference type="GO" id="GO:0009451">
    <property type="term" value="P:RNA modification"/>
    <property type="evidence" value="ECO:0007669"/>
    <property type="project" value="InterPro"/>
</dbReference>
<dbReference type="PROSITE" id="PS51375">
    <property type="entry name" value="PPR"/>
    <property type="match status" value="4"/>
</dbReference>
<feature type="repeat" description="PPR" evidence="3">
    <location>
        <begin position="322"/>
        <end position="356"/>
    </location>
</feature>
<feature type="repeat" description="PPR" evidence="3">
    <location>
        <begin position="221"/>
        <end position="255"/>
    </location>
</feature>
<keyword evidence="1" id="KW-0677">Repeat</keyword>
<keyword evidence="5" id="KW-1185">Reference proteome</keyword>
<dbReference type="GO" id="GO:0003723">
    <property type="term" value="F:RNA binding"/>
    <property type="evidence" value="ECO:0007669"/>
    <property type="project" value="InterPro"/>
</dbReference>
<evidence type="ECO:0000256" key="1">
    <source>
        <dbReference type="ARBA" id="ARBA00022737"/>
    </source>
</evidence>
<reference evidence="4 5" key="1">
    <citation type="journal article" date="2019" name="Sci. Rep.">
        <title>A high-quality genome of Eragrostis curvula grass provides insights into Poaceae evolution and supports new strategies to enhance forage quality.</title>
        <authorList>
            <person name="Carballo J."/>
            <person name="Santos B.A.C.M."/>
            <person name="Zappacosta D."/>
            <person name="Garbus I."/>
            <person name="Selva J.P."/>
            <person name="Gallo C.A."/>
            <person name="Diaz A."/>
            <person name="Albertini E."/>
            <person name="Caccamo M."/>
            <person name="Echenique V."/>
        </authorList>
    </citation>
    <scope>NUCLEOTIDE SEQUENCE [LARGE SCALE GENOMIC DNA]</scope>
    <source>
        <strain evidence="5">cv. Victoria</strain>
        <tissue evidence="4">Leaf</tissue>
    </source>
</reference>
<comment type="caution">
    <text evidence="4">The sequence shown here is derived from an EMBL/GenBank/DDBJ whole genome shotgun (WGS) entry which is preliminary data.</text>
</comment>
<dbReference type="Pfam" id="PF01535">
    <property type="entry name" value="PPR"/>
    <property type="match status" value="7"/>
</dbReference>
<proteinExistence type="predicted"/>
<dbReference type="InterPro" id="IPR011990">
    <property type="entry name" value="TPR-like_helical_dom_sf"/>
</dbReference>
<dbReference type="InterPro" id="IPR002885">
    <property type="entry name" value="PPR_rpt"/>
</dbReference>